<feature type="binding site" evidence="10">
    <location>
        <begin position="456"/>
        <end position="459"/>
    </location>
    <ligand>
        <name>glyoxylate</name>
        <dbReference type="ChEBI" id="CHEBI:36655"/>
    </ligand>
</feature>
<proteinExistence type="inferred from homology"/>
<evidence type="ECO:0000313" key="19">
    <source>
        <dbReference type="Proteomes" id="UP000469949"/>
    </source>
</evidence>
<keyword evidence="7 10" id="KW-0460">Magnesium</keyword>
<feature type="binding site" evidence="10">
    <location>
        <position position="540"/>
    </location>
    <ligand>
        <name>acetyl-CoA</name>
        <dbReference type="ChEBI" id="CHEBI:57288"/>
    </ligand>
</feature>
<reference evidence="18 19" key="1">
    <citation type="submission" date="2019-10" db="EMBL/GenBank/DDBJ databases">
        <title>Draft Genome Sequence of the Caffeine Degrading Methylotroph Methylorubrum populi PINKEL.</title>
        <authorList>
            <person name="Dawson S.C."/>
            <person name="Zhang X."/>
            <person name="Wright M.E."/>
            <person name="Sharma G."/>
            <person name="Langner J.T."/>
            <person name="Ditty J.L."/>
            <person name="Subuyuj G.A."/>
        </authorList>
    </citation>
    <scope>NUCLEOTIDE SEQUENCE [LARGE SCALE GENOMIC DNA]</scope>
    <source>
        <strain evidence="18 19">Pinkel</strain>
    </source>
</reference>
<dbReference type="NCBIfam" id="TIGR01345">
    <property type="entry name" value="malate_syn_G"/>
    <property type="match status" value="1"/>
</dbReference>
<dbReference type="Pfam" id="PF20656">
    <property type="entry name" value="MS_N"/>
    <property type="match status" value="1"/>
</dbReference>
<name>A0A833MW43_9HYPH</name>
<evidence type="ECO:0000259" key="17">
    <source>
        <dbReference type="Pfam" id="PF20659"/>
    </source>
</evidence>
<evidence type="ECO:0000256" key="3">
    <source>
        <dbReference type="ARBA" id="ARBA00022490"/>
    </source>
</evidence>
<evidence type="ECO:0000256" key="1">
    <source>
        <dbReference type="ARBA" id="ARBA00001946"/>
    </source>
</evidence>
<comment type="pathway">
    <text evidence="10 13">Carbohydrate metabolism; glyoxylate cycle; (S)-malate from isocitrate: step 2/2.</text>
</comment>
<accession>A0A833MW43</accession>
<feature type="binding site" evidence="10">
    <location>
        <position position="431"/>
    </location>
    <ligand>
        <name>Mg(2+)</name>
        <dbReference type="ChEBI" id="CHEBI:18420"/>
    </ligand>
</feature>
<dbReference type="Gene3D" id="3.20.20.360">
    <property type="entry name" value="Malate synthase, domain 3"/>
    <property type="match status" value="2"/>
</dbReference>
<evidence type="ECO:0000313" key="18">
    <source>
        <dbReference type="EMBL" id="KAB7781886.1"/>
    </source>
</evidence>
<evidence type="ECO:0000256" key="2">
    <source>
        <dbReference type="ARBA" id="ARBA00022435"/>
    </source>
</evidence>
<comment type="similarity">
    <text evidence="10 13">Belongs to the malate synthase family. GlcB subfamily.</text>
</comment>
<dbReference type="InterPro" id="IPR046363">
    <property type="entry name" value="MS_N_TIM-barrel_dom"/>
</dbReference>
<comment type="catalytic activity">
    <reaction evidence="9 10 13">
        <text>glyoxylate + acetyl-CoA + H2O = (S)-malate + CoA + H(+)</text>
        <dbReference type="Rhea" id="RHEA:18181"/>
        <dbReference type="ChEBI" id="CHEBI:15377"/>
        <dbReference type="ChEBI" id="CHEBI:15378"/>
        <dbReference type="ChEBI" id="CHEBI:15589"/>
        <dbReference type="ChEBI" id="CHEBI:36655"/>
        <dbReference type="ChEBI" id="CHEBI:57287"/>
        <dbReference type="ChEBI" id="CHEBI:57288"/>
        <dbReference type="EC" id="2.3.3.9"/>
    </reaction>
</comment>
<dbReference type="InterPro" id="IPR048355">
    <property type="entry name" value="MS_C"/>
</dbReference>
<feature type="active site" description="Proton donor" evidence="10 12">
    <location>
        <position position="629"/>
    </location>
</feature>
<feature type="modified residue" description="Cysteine sulfenic acid (-SOH)" evidence="10">
    <location>
        <position position="615"/>
    </location>
</feature>
<dbReference type="SUPFAM" id="SSF51645">
    <property type="entry name" value="Malate synthase G"/>
    <property type="match status" value="1"/>
</dbReference>
<dbReference type="InterPro" id="IPR048357">
    <property type="entry name" value="MSG_insertion"/>
</dbReference>
<comment type="subunit">
    <text evidence="10">Monomer.</text>
</comment>
<dbReference type="AlphaFoldDB" id="A0A833MW43"/>
<evidence type="ECO:0000256" key="4">
    <source>
        <dbReference type="ARBA" id="ARBA00022532"/>
    </source>
</evidence>
<evidence type="ECO:0000256" key="8">
    <source>
        <dbReference type="ARBA" id="ARBA00023097"/>
    </source>
</evidence>
<protein>
    <recommendedName>
        <fullName evidence="10 11">Malate synthase G</fullName>
        <ecNumber evidence="10 11">2.3.3.9</ecNumber>
    </recommendedName>
</protein>
<feature type="binding site" evidence="10">
    <location>
        <position position="431"/>
    </location>
    <ligand>
        <name>glyoxylate</name>
        <dbReference type="ChEBI" id="CHEBI:36655"/>
    </ligand>
</feature>
<feature type="binding site" evidence="10">
    <location>
        <position position="312"/>
    </location>
    <ligand>
        <name>acetyl-CoA</name>
        <dbReference type="ChEBI" id="CHEBI:57288"/>
    </ligand>
</feature>
<comment type="subcellular location">
    <subcellularLocation>
        <location evidence="10 13">Cytoplasm</location>
    </subcellularLocation>
</comment>
<dbReference type="GO" id="GO:0009436">
    <property type="term" value="P:glyoxylate catabolic process"/>
    <property type="evidence" value="ECO:0007669"/>
    <property type="project" value="TreeGrafter"/>
</dbReference>
<organism evidence="18 19">
    <name type="scientific">Methylorubrum populi</name>
    <dbReference type="NCBI Taxonomy" id="223967"/>
    <lineage>
        <taxon>Bacteria</taxon>
        <taxon>Pseudomonadati</taxon>
        <taxon>Pseudomonadota</taxon>
        <taxon>Alphaproteobacteria</taxon>
        <taxon>Hyphomicrobiales</taxon>
        <taxon>Methylobacteriaceae</taxon>
        <taxon>Methylorubrum</taxon>
    </lineage>
</organism>
<dbReference type="InterPro" id="IPR011076">
    <property type="entry name" value="Malate_synth_sf"/>
</dbReference>
<dbReference type="HAMAP" id="MF_00641">
    <property type="entry name" value="Malate_synth_G"/>
    <property type="match status" value="1"/>
</dbReference>
<feature type="binding site" evidence="10">
    <location>
        <position position="459"/>
    </location>
    <ligand>
        <name>Mg(2+)</name>
        <dbReference type="ChEBI" id="CHEBI:18420"/>
    </ligand>
</feature>
<keyword evidence="3 10" id="KW-0963">Cytoplasm</keyword>
<feature type="domain" description="Malate synthase C-terminal" evidence="17">
    <location>
        <begin position="590"/>
        <end position="701"/>
    </location>
</feature>
<feature type="binding site" evidence="10">
    <location>
        <position position="275"/>
    </location>
    <ligand>
        <name>acetyl-CoA</name>
        <dbReference type="ChEBI" id="CHEBI:57288"/>
    </ligand>
</feature>
<evidence type="ECO:0000256" key="12">
    <source>
        <dbReference type="PIRSR" id="PIRSR601465-50"/>
    </source>
</evidence>
<dbReference type="Proteomes" id="UP000469949">
    <property type="component" value="Unassembled WGS sequence"/>
</dbReference>
<feature type="binding site" evidence="10">
    <location>
        <position position="339"/>
    </location>
    <ligand>
        <name>glyoxylate</name>
        <dbReference type="ChEBI" id="CHEBI:36655"/>
    </ligand>
</feature>
<comment type="caution">
    <text evidence="10">Lacks conserved residue(s) required for the propagation of feature annotation.</text>
</comment>
<dbReference type="GO" id="GO:0004474">
    <property type="term" value="F:malate synthase activity"/>
    <property type="evidence" value="ECO:0007669"/>
    <property type="project" value="UniProtKB-UniRule"/>
</dbReference>
<dbReference type="EC" id="2.3.3.9" evidence="10 11"/>
<dbReference type="InterPro" id="IPR048356">
    <property type="entry name" value="MS_N"/>
</dbReference>
<comment type="caution">
    <text evidence="18">The sequence shown here is derived from an EMBL/GenBank/DDBJ whole genome shotgun (WGS) entry which is preliminary data.</text>
</comment>
<feature type="active site" description="Proton acceptor" evidence="10 12">
    <location>
        <position position="339"/>
    </location>
</feature>
<dbReference type="Pfam" id="PF20659">
    <property type="entry name" value="MS_C"/>
    <property type="match status" value="1"/>
</dbReference>
<evidence type="ECO:0000256" key="10">
    <source>
        <dbReference type="HAMAP-Rule" id="MF_00641"/>
    </source>
</evidence>
<evidence type="ECO:0000256" key="5">
    <source>
        <dbReference type="ARBA" id="ARBA00022679"/>
    </source>
</evidence>
<gene>
    <name evidence="10" type="primary">glcB</name>
    <name evidence="18" type="ORF">F8B43_5679</name>
</gene>
<keyword evidence="4 10" id="KW-0816">Tricarboxylic acid cycle</keyword>
<dbReference type="GO" id="GO:0000287">
    <property type="term" value="F:magnesium ion binding"/>
    <property type="evidence" value="ECO:0007669"/>
    <property type="project" value="TreeGrafter"/>
</dbReference>
<keyword evidence="8 10" id="KW-0558">Oxidation</keyword>
<dbReference type="InterPro" id="IPR001465">
    <property type="entry name" value="Malate_synthase_TIM"/>
</dbReference>
<dbReference type="GO" id="GO:0006099">
    <property type="term" value="P:tricarboxylic acid cycle"/>
    <property type="evidence" value="ECO:0007669"/>
    <property type="project" value="UniProtKB-KW"/>
</dbReference>
<dbReference type="PANTHER" id="PTHR42739:SF1">
    <property type="entry name" value="MALATE SYNTHASE G"/>
    <property type="match status" value="1"/>
</dbReference>
<dbReference type="PANTHER" id="PTHR42739">
    <property type="entry name" value="MALATE SYNTHASE G"/>
    <property type="match status" value="1"/>
</dbReference>
<evidence type="ECO:0000259" key="14">
    <source>
        <dbReference type="Pfam" id="PF01274"/>
    </source>
</evidence>
<dbReference type="UniPathway" id="UPA00703">
    <property type="reaction ID" value="UER00720"/>
</dbReference>
<feature type="domain" description="Malate synthase N-terminal" evidence="15">
    <location>
        <begin position="16"/>
        <end position="73"/>
    </location>
</feature>
<feature type="binding site" evidence="10">
    <location>
        <begin position="124"/>
        <end position="125"/>
    </location>
    <ligand>
        <name>acetyl-CoA</name>
        <dbReference type="ChEBI" id="CHEBI:57288"/>
    </ligand>
</feature>
<feature type="binding site" evidence="10">
    <location>
        <position position="117"/>
    </location>
    <ligand>
        <name>acetyl-CoA</name>
        <dbReference type="ChEBI" id="CHEBI:57288"/>
    </ligand>
</feature>
<dbReference type="Pfam" id="PF20658">
    <property type="entry name" value="MSG_insertion"/>
    <property type="match status" value="1"/>
</dbReference>
<keyword evidence="5 10" id="KW-0808">Transferase</keyword>
<dbReference type="NCBIfam" id="NF002825">
    <property type="entry name" value="PRK02999.1"/>
    <property type="match status" value="1"/>
</dbReference>
<dbReference type="InterPro" id="IPR044856">
    <property type="entry name" value="Malate_synth_C_sf"/>
</dbReference>
<dbReference type="EMBL" id="WEKV01000026">
    <property type="protein sequence ID" value="KAB7781886.1"/>
    <property type="molecule type" value="Genomic_DNA"/>
</dbReference>
<evidence type="ECO:0000256" key="9">
    <source>
        <dbReference type="ARBA" id="ARBA00047918"/>
    </source>
</evidence>
<feature type="domain" description="Malate synthase G alpha-beta insertion" evidence="16">
    <location>
        <begin position="159"/>
        <end position="234"/>
    </location>
</feature>
<evidence type="ECO:0000256" key="6">
    <source>
        <dbReference type="ARBA" id="ARBA00022723"/>
    </source>
</evidence>
<dbReference type="InterPro" id="IPR006253">
    <property type="entry name" value="Malate_synthG"/>
</dbReference>
<dbReference type="RefSeq" id="WP_152279204.1">
    <property type="nucleotide sequence ID" value="NZ_WEKV01000026.1"/>
</dbReference>
<keyword evidence="2 10" id="KW-0329">Glyoxylate bypass</keyword>
<dbReference type="GO" id="GO:0006097">
    <property type="term" value="P:glyoxylate cycle"/>
    <property type="evidence" value="ECO:0007669"/>
    <property type="project" value="UniProtKB-UniRule"/>
</dbReference>
<keyword evidence="18" id="KW-0012">Acyltransferase</keyword>
<dbReference type="Pfam" id="PF01274">
    <property type="entry name" value="MS_TIM-barrel"/>
    <property type="match status" value="1"/>
</dbReference>
<dbReference type="Gene3D" id="1.20.1220.12">
    <property type="entry name" value="Malate synthase, domain III"/>
    <property type="match status" value="1"/>
</dbReference>
<evidence type="ECO:0000256" key="11">
    <source>
        <dbReference type="NCBIfam" id="TIGR01345"/>
    </source>
</evidence>
<feature type="domain" description="Malate synthase TIM barrel" evidence="14">
    <location>
        <begin position="336"/>
        <end position="578"/>
    </location>
</feature>
<comment type="cofactor">
    <cofactor evidence="1 10">
        <name>Mg(2+)</name>
        <dbReference type="ChEBI" id="CHEBI:18420"/>
    </cofactor>
</comment>
<evidence type="ECO:0000259" key="15">
    <source>
        <dbReference type="Pfam" id="PF20656"/>
    </source>
</evidence>
<sequence>MDRVDAGGLRVAQVLHRFVGEEALPGTGISPETFWAGLGAIVRDLTPRNRALLAERDRLQECLDVWHRDRVGKPVDQDAYTAFLRQIGYLLPDPGPVRATTANVDDEIARVAGPQLVVPISNARYALNAANARWGSLYDALYGTDAISDEGGASRGKGYNRTRGARVVTRARSYLDRFVPLAGGRHADVVTYAVEDGQLVGNMSTGDTLPLAWPDAFAGYRGRASMPTALLLRHNDLHIEITLDRTHRIGRFDASGVADIQLESAVSTIVDLEDSVAAVDADEKVICYRNWLGLMKGTLTATVEKEGQRLERRLDPDRRYTAPSGGEVVLPGRSLMLVRNVGHHMDTDAVLDAEGREVPEGLVDAAITAAIAIHDLRGGAEFRNSRTGSVYIVKPKMHGPEEVAFAVELFDRVERMLGLESNTLKMGIMDEERRTTVNLSACIKAASERVVFINTGFLDRTGDEIHTSMEAGPVIRKNDMKGTPWIKGYEDNNVDVGLACGLLGKAQIGKGMWAAPDAMADMLLQKGAHPRAGASTAWVPSPTAATLHALHYHEVDVRTRQVDLSHRRRPTLNDILQIPLAQSNFPSEDVQQEIDNNAQSILGYVVRWVDQGVGCSKVPDIQDVGLMEDRATLRISSQHIANWLHHGIVDEAKVMEAMKRMAKVVDRQNADDPSYRPMAPDFDGPAFKAACDLVFKGRVQPNGYTEWILTARRREAKAGCA</sequence>
<keyword evidence="6 10" id="KW-0479">Metal-binding</keyword>
<evidence type="ECO:0000256" key="13">
    <source>
        <dbReference type="RuleBase" id="RU003572"/>
    </source>
</evidence>
<evidence type="ECO:0000256" key="7">
    <source>
        <dbReference type="ARBA" id="ARBA00022842"/>
    </source>
</evidence>
<evidence type="ECO:0000259" key="16">
    <source>
        <dbReference type="Pfam" id="PF20658"/>
    </source>
</evidence>
<comment type="function">
    <text evidence="10">Involved in the glycolate utilization. Catalyzes the condensation and subsequent hydrolysis of acetyl-coenzyme A (acetyl-CoA) and glyoxylate to form malate and CoA.</text>
</comment>
<dbReference type="GO" id="GO:0005829">
    <property type="term" value="C:cytosol"/>
    <property type="evidence" value="ECO:0007669"/>
    <property type="project" value="TreeGrafter"/>
</dbReference>